<gene>
    <name evidence="2" type="ORF">QQ008_03850</name>
</gene>
<dbReference type="EMBL" id="JAUJEA010000001">
    <property type="protein sequence ID" value="MDN5200473.1"/>
    <property type="molecule type" value="Genomic_DNA"/>
</dbReference>
<dbReference type="InterPro" id="IPR000595">
    <property type="entry name" value="cNMP-bd_dom"/>
</dbReference>
<dbReference type="SUPFAM" id="SSF51206">
    <property type="entry name" value="cAMP-binding domain-like"/>
    <property type="match status" value="1"/>
</dbReference>
<evidence type="ECO:0000313" key="2">
    <source>
        <dbReference type="EMBL" id="MDN5200473.1"/>
    </source>
</evidence>
<keyword evidence="3" id="KW-1185">Reference proteome</keyword>
<dbReference type="InterPro" id="IPR014710">
    <property type="entry name" value="RmlC-like_jellyroll"/>
</dbReference>
<evidence type="ECO:0000313" key="3">
    <source>
        <dbReference type="Proteomes" id="UP001172082"/>
    </source>
</evidence>
<accession>A0ABT8KJ59</accession>
<organism evidence="2 3">
    <name type="scientific">Splendidivirga corallicola</name>
    <dbReference type="NCBI Taxonomy" id="3051826"/>
    <lineage>
        <taxon>Bacteria</taxon>
        <taxon>Pseudomonadati</taxon>
        <taxon>Bacteroidota</taxon>
        <taxon>Cytophagia</taxon>
        <taxon>Cytophagales</taxon>
        <taxon>Splendidivirgaceae</taxon>
        <taxon>Splendidivirga</taxon>
    </lineage>
</organism>
<proteinExistence type="predicted"/>
<dbReference type="PANTHER" id="PTHR23011">
    <property type="entry name" value="CYCLIC NUCLEOTIDE-BINDING DOMAIN CONTAINING PROTEIN"/>
    <property type="match status" value="1"/>
</dbReference>
<comment type="caution">
    <text evidence="2">The sequence shown here is derived from an EMBL/GenBank/DDBJ whole genome shotgun (WGS) entry which is preliminary data.</text>
</comment>
<sequence length="173" mass="20268">MINPFKKTYSDSELKLFRFLSRIQLFNKLSDDELAEFTPYLHSRKYKMDEAVFFRDDPSQALYIVKRGMVCLNLEIEDRFEVISEVKASQAFGDNSLLEDTYRLYTAIVTSETAELMVIPQVNILEIFEDNHIIKSKMLEAVAVLYNNYTANLFKAYQSSYGFFNIGEAYRRK</sequence>
<dbReference type="InterPro" id="IPR018490">
    <property type="entry name" value="cNMP-bd_dom_sf"/>
</dbReference>
<name>A0ABT8KJ59_9BACT</name>
<feature type="domain" description="Cyclic nucleotide-binding" evidence="1">
    <location>
        <begin position="25"/>
        <end position="140"/>
    </location>
</feature>
<dbReference type="Proteomes" id="UP001172082">
    <property type="component" value="Unassembled WGS sequence"/>
</dbReference>
<dbReference type="PROSITE" id="PS50042">
    <property type="entry name" value="CNMP_BINDING_3"/>
    <property type="match status" value="1"/>
</dbReference>
<dbReference type="CDD" id="cd00038">
    <property type="entry name" value="CAP_ED"/>
    <property type="match status" value="1"/>
</dbReference>
<dbReference type="PANTHER" id="PTHR23011:SF28">
    <property type="entry name" value="CYCLIC NUCLEOTIDE-BINDING DOMAIN CONTAINING PROTEIN"/>
    <property type="match status" value="1"/>
</dbReference>
<dbReference type="Gene3D" id="2.60.120.10">
    <property type="entry name" value="Jelly Rolls"/>
    <property type="match status" value="1"/>
</dbReference>
<evidence type="ECO:0000259" key="1">
    <source>
        <dbReference type="PROSITE" id="PS50042"/>
    </source>
</evidence>
<protein>
    <submittedName>
        <fullName evidence="2">Cyclic nucleotide-binding domain-containing protein</fullName>
    </submittedName>
</protein>
<reference evidence="2" key="1">
    <citation type="submission" date="2023-06" db="EMBL/GenBank/DDBJ databases">
        <title>Genomic of Parafulvivirga corallium.</title>
        <authorList>
            <person name="Wang G."/>
        </authorList>
    </citation>
    <scope>NUCLEOTIDE SEQUENCE</scope>
    <source>
        <strain evidence="2">BMA10</strain>
    </source>
</reference>
<dbReference type="Pfam" id="PF00027">
    <property type="entry name" value="cNMP_binding"/>
    <property type="match status" value="1"/>
</dbReference>
<dbReference type="SMART" id="SM00100">
    <property type="entry name" value="cNMP"/>
    <property type="match status" value="1"/>
</dbReference>
<dbReference type="RefSeq" id="WP_346750496.1">
    <property type="nucleotide sequence ID" value="NZ_JAUJEA010000001.1"/>
</dbReference>